<keyword evidence="4" id="KW-0378">Hydrolase</keyword>
<evidence type="ECO:0000256" key="8">
    <source>
        <dbReference type="SAM" id="Coils"/>
    </source>
</evidence>
<dbReference type="CDD" id="cd18070">
    <property type="entry name" value="DEXQc_SHPRH"/>
    <property type="match status" value="1"/>
</dbReference>
<evidence type="ECO:0000256" key="2">
    <source>
        <dbReference type="ARBA" id="ARBA00022741"/>
    </source>
</evidence>
<feature type="domain" description="Helicase ATP-binding" evidence="11">
    <location>
        <begin position="320"/>
        <end position="520"/>
    </location>
</feature>
<evidence type="ECO:0000259" key="11">
    <source>
        <dbReference type="PROSITE" id="PS51192"/>
    </source>
</evidence>
<protein>
    <recommendedName>
        <fullName evidence="15">RING-type domain-containing protein</fullName>
    </recommendedName>
</protein>
<feature type="compositionally biased region" description="Low complexity" evidence="9">
    <location>
        <begin position="26"/>
        <end position="36"/>
    </location>
</feature>
<dbReference type="EMBL" id="QJNS01000101">
    <property type="protein sequence ID" value="RYO87342.1"/>
    <property type="molecule type" value="Genomic_DNA"/>
</dbReference>
<feature type="region of interest" description="Disordered" evidence="9">
    <location>
        <begin position="1135"/>
        <end position="1157"/>
    </location>
</feature>
<sequence length="1431" mass="163025">MGRPGVVPRSSEKTGGKQKTPPDPLPDALLDFLRALPCDDPPHEGSEPPKKRTRVEAVDTVIVARKSFMLSRPRRRGVPATPRDEPILRRDVGRYLKLQYDEKNHWLAVSSKPKSRYGAFRSELFLGRPQFTEPVLLALRVASHSRDSEDSDGALWAAIDVAFERKDDVDCMRFSLAVKWNTSTNAIRNTSQRALSQQILDTFFERRIPSRDDANERLSPQAFYEAAFMPESRGTGSRSLTVPGLTTKLYPFQRRALQWLLYKEGVSWEEGCSPEAGLVAYSEQQPHEPLSFSLAKDADGNPVYVSDLYHVVLRDINPIRQRENTLRGGILAEEMGLGKTVETISLILMHKRPHTPSTVFDHYTAQNVRTSSATLIVTPATLRKQWVSEFAKHAPNLRVMVYDGMKRFKGDDGDLVTEMTGHDVVITTYNVLQAEIHFAEPPPERSMRQERRYQRPRSPLVQFSWWRVCLDEAQQIESGVSHAAKVARLIPRINAWGITGTPVKENIKDLWGLLLFLRYEPFASSFSIWEGLTTTHKELFKPLFNHISLRHTKRAVRAELELPPQKRYVVTMPFTAIEEQHYQTQFKTLARGFGLDASGLPLQQDWNPEDPYIVDLMKRALAQLRQTVLHPELGPGRLRQLLENSPRVREALAIWAEARKEVEALVKECREQLRIEVESARQAGIEETLEEVNSHHSENSDDPDHESITTRIGECRRKLRSALDLEHRAVFFIASAYFQIKSNEDMTEPGSEDFKRLEKLEIDGYELAKQIRKEILQEAHSKAAFYMTRIQEDAATQSFVEISEIESSPLHGIESREALRSLELLGGVLNQQASLIDEWRENVIQILLRPLVDEEGEAEVTGEEYENSTKIQDELMVYTLVLRAAIADRQDALSGLENERVKYDTRYAERQAKEGEGPAPEKVLELLEQRQESKPAREDGSFRGIVSDLRELATKLRHDAADGSDRARVELEIVQKQLNLIQHQVAEQNKAAAALERELDRFTSAMNARIEYYRQLQAVSDTVAVREQEENEDTDTIMKNLLNEEQSAQRRFTAAQSKHRYLLHLKEAGQTSNEPKICVICQSDFTLGVLTVCGHQFCKDCMSLWFKAHHNCPVCKKHLTLAMLHDITLKRQDLRVHQEQHNSSRESDSPQKTKSTSIYSEFSDDKLEAIKSIKLEGPSFATKIDTLIKHLLWLREEDPGAKSIVFSQFREFLDVLSRAFDRCRIGFTSFDRKDGISKFKDEPGIECFLMDARAHASGLNLVNASHVFLCEPLLNTALELQAIARVDRIGQEHETTVWLYVVEGTVEESIYDLSARRRLEHIDRSDKGKSKESTPRISNLNLEAANSMELQQAALSKMMSKDRQLGEVVDKNDLWECLFGHVKKEDGVSQGPDERLMDPRVMGFLAGEAAKERSEAQANRVQDSDTLPISH</sequence>
<dbReference type="InterPro" id="IPR038718">
    <property type="entry name" value="SNF2-like_sf"/>
</dbReference>
<reference evidence="13 14" key="1">
    <citation type="submission" date="2018-06" db="EMBL/GenBank/DDBJ databases">
        <title>Complete Genomes of Monosporascus.</title>
        <authorList>
            <person name="Robinson A.J."/>
            <person name="Natvig D.O."/>
        </authorList>
    </citation>
    <scope>NUCLEOTIDE SEQUENCE [LARGE SCALE GENOMIC DNA]</scope>
    <source>
        <strain evidence="13 14">CBS 609.92</strain>
    </source>
</reference>
<dbReference type="Gene3D" id="3.30.40.10">
    <property type="entry name" value="Zinc/RING finger domain, C3HC4 (zinc finger)"/>
    <property type="match status" value="1"/>
</dbReference>
<dbReference type="InterPro" id="IPR052583">
    <property type="entry name" value="ATP-helicase/E3_Ub-Ligase"/>
</dbReference>
<dbReference type="InterPro" id="IPR027417">
    <property type="entry name" value="P-loop_NTPase"/>
</dbReference>
<dbReference type="SMART" id="SM00487">
    <property type="entry name" value="DEXDc"/>
    <property type="match status" value="1"/>
</dbReference>
<dbReference type="InterPro" id="IPR000330">
    <property type="entry name" value="SNF2_N"/>
</dbReference>
<dbReference type="SMART" id="SM00184">
    <property type="entry name" value="RING"/>
    <property type="match status" value="1"/>
</dbReference>
<dbReference type="PROSITE" id="PS51194">
    <property type="entry name" value="HELICASE_CTER"/>
    <property type="match status" value="1"/>
</dbReference>
<dbReference type="PROSITE" id="PS00518">
    <property type="entry name" value="ZF_RING_1"/>
    <property type="match status" value="1"/>
</dbReference>
<feature type="region of interest" description="Disordered" evidence="9">
    <location>
        <begin position="1"/>
        <end position="55"/>
    </location>
</feature>
<keyword evidence="14" id="KW-1185">Reference proteome</keyword>
<dbReference type="PANTHER" id="PTHR45865">
    <property type="entry name" value="E3 UBIQUITIN-PROTEIN LIGASE SHPRH FAMILY MEMBER"/>
    <property type="match status" value="1"/>
</dbReference>
<dbReference type="Proteomes" id="UP000294003">
    <property type="component" value="Unassembled WGS sequence"/>
</dbReference>
<name>A0ABY0H8N9_9PEZI</name>
<dbReference type="Pfam" id="PF00271">
    <property type="entry name" value="Helicase_C"/>
    <property type="match status" value="1"/>
</dbReference>
<evidence type="ECO:0000256" key="3">
    <source>
        <dbReference type="ARBA" id="ARBA00022771"/>
    </source>
</evidence>
<evidence type="ECO:0000256" key="1">
    <source>
        <dbReference type="ARBA" id="ARBA00022723"/>
    </source>
</evidence>
<dbReference type="InterPro" id="IPR049730">
    <property type="entry name" value="SNF2/RAD54-like_C"/>
</dbReference>
<evidence type="ECO:0000256" key="9">
    <source>
        <dbReference type="SAM" id="MobiDB-lite"/>
    </source>
</evidence>
<evidence type="ECO:0008006" key="15">
    <source>
        <dbReference type="Google" id="ProtNLM"/>
    </source>
</evidence>
<keyword evidence="8" id="KW-0175">Coiled coil</keyword>
<accession>A0ABY0H8N9</accession>
<dbReference type="Gene3D" id="3.40.50.300">
    <property type="entry name" value="P-loop containing nucleotide triphosphate hydrolases"/>
    <property type="match status" value="1"/>
</dbReference>
<dbReference type="Pfam" id="PF13639">
    <property type="entry name" value="zf-RING_2"/>
    <property type="match status" value="1"/>
</dbReference>
<evidence type="ECO:0000313" key="13">
    <source>
        <dbReference type="EMBL" id="RYO87342.1"/>
    </source>
</evidence>
<dbReference type="SUPFAM" id="SSF52540">
    <property type="entry name" value="P-loop containing nucleoside triphosphate hydrolases"/>
    <property type="match status" value="2"/>
</dbReference>
<dbReference type="InterPro" id="IPR059033">
    <property type="entry name" value="C144_05_dom"/>
</dbReference>
<feature type="domain" description="Helicase C-terminal" evidence="12">
    <location>
        <begin position="1186"/>
        <end position="1341"/>
    </location>
</feature>
<dbReference type="InterPro" id="IPR001650">
    <property type="entry name" value="Helicase_C-like"/>
</dbReference>
<keyword evidence="3 7" id="KW-0863">Zinc-finger</keyword>
<feature type="coiled-coil region" evidence="8">
    <location>
        <begin position="971"/>
        <end position="1005"/>
    </location>
</feature>
<keyword evidence="2" id="KW-0547">Nucleotide-binding</keyword>
<organism evidence="13 14">
    <name type="scientific">Monosporascus cannonballus</name>
    <dbReference type="NCBI Taxonomy" id="155416"/>
    <lineage>
        <taxon>Eukaryota</taxon>
        <taxon>Fungi</taxon>
        <taxon>Dikarya</taxon>
        <taxon>Ascomycota</taxon>
        <taxon>Pezizomycotina</taxon>
        <taxon>Sordariomycetes</taxon>
        <taxon>Xylariomycetidae</taxon>
        <taxon>Xylariales</taxon>
        <taxon>Xylariales incertae sedis</taxon>
        <taxon>Monosporascus</taxon>
    </lineage>
</organism>
<dbReference type="Pfam" id="PF26021">
    <property type="entry name" value="Ferritin_C144_05"/>
    <property type="match status" value="1"/>
</dbReference>
<evidence type="ECO:0000256" key="5">
    <source>
        <dbReference type="ARBA" id="ARBA00022833"/>
    </source>
</evidence>
<evidence type="ECO:0000259" key="10">
    <source>
        <dbReference type="PROSITE" id="PS50089"/>
    </source>
</evidence>
<dbReference type="PROSITE" id="PS50089">
    <property type="entry name" value="ZF_RING_2"/>
    <property type="match status" value="1"/>
</dbReference>
<feature type="compositionally biased region" description="Basic and acidic residues" evidence="9">
    <location>
        <begin position="1135"/>
        <end position="1151"/>
    </location>
</feature>
<dbReference type="SUPFAM" id="SSF57850">
    <property type="entry name" value="RING/U-box"/>
    <property type="match status" value="1"/>
</dbReference>
<evidence type="ECO:0000313" key="14">
    <source>
        <dbReference type="Proteomes" id="UP000294003"/>
    </source>
</evidence>
<keyword evidence="1" id="KW-0479">Metal-binding</keyword>
<proteinExistence type="predicted"/>
<dbReference type="CDD" id="cd18793">
    <property type="entry name" value="SF2_C_SNF"/>
    <property type="match status" value="1"/>
</dbReference>
<dbReference type="InterPro" id="IPR014001">
    <property type="entry name" value="Helicase_ATP-bd"/>
</dbReference>
<dbReference type="InterPro" id="IPR001841">
    <property type="entry name" value="Znf_RING"/>
</dbReference>
<dbReference type="PROSITE" id="PS51192">
    <property type="entry name" value="HELICASE_ATP_BIND_1"/>
    <property type="match status" value="1"/>
</dbReference>
<gene>
    <name evidence="13" type="ORF">DL762_004272</name>
</gene>
<keyword evidence="5" id="KW-0862">Zinc</keyword>
<evidence type="ECO:0000259" key="12">
    <source>
        <dbReference type="PROSITE" id="PS51194"/>
    </source>
</evidence>
<dbReference type="Gene3D" id="3.40.50.10810">
    <property type="entry name" value="Tandem AAA-ATPase domain"/>
    <property type="match status" value="1"/>
</dbReference>
<dbReference type="Pfam" id="PF00176">
    <property type="entry name" value="SNF2-rel_dom"/>
    <property type="match status" value="1"/>
</dbReference>
<feature type="compositionally biased region" description="Polar residues" evidence="9">
    <location>
        <begin position="1416"/>
        <end position="1431"/>
    </location>
</feature>
<evidence type="ECO:0000256" key="6">
    <source>
        <dbReference type="ARBA" id="ARBA00022840"/>
    </source>
</evidence>
<feature type="region of interest" description="Disordered" evidence="9">
    <location>
        <begin position="1409"/>
        <end position="1431"/>
    </location>
</feature>
<feature type="compositionally biased region" description="Basic and acidic residues" evidence="9">
    <location>
        <begin position="40"/>
        <end position="55"/>
    </location>
</feature>
<keyword evidence="6" id="KW-0067">ATP-binding</keyword>
<feature type="domain" description="RING-type" evidence="10">
    <location>
        <begin position="1078"/>
        <end position="1116"/>
    </location>
</feature>
<dbReference type="InterPro" id="IPR017907">
    <property type="entry name" value="Znf_RING_CS"/>
</dbReference>
<evidence type="ECO:0000256" key="7">
    <source>
        <dbReference type="PROSITE-ProRule" id="PRU00175"/>
    </source>
</evidence>
<dbReference type="PANTHER" id="PTHR45865:SF1">
    <property type="entry name" value="E3 UBIQUITIN-PROTEIN LIGASE SHPRH"/>
    <property type="match status" value="1"/>
</dbReference>
<comment type="caution">
    <text evidence="13">The sequence shown here is derived from an EMBL/GenBank/DDBJ whole genome shotgun (WGS) entry which is preliminary data.</text>
</comment>
<evidence type="ECO:0000256" key="4">
    <source>
        <dbReference type="ARBA" id="ARBA00022801"/>
    </source>
</evidence>
<dbReference type="InterPro" id="IPR013083">
    <property type="entry name" value="Znf_RING/FYVE/PHD"/>
</dbReference>